<feature type="signal peptide" evidence="1">
    <location>
        <begin position="1"/>
        <end position="26"/>
    </location>
</feature>
<evidence type="ECO:0000256" key="1">
    <source>
        <dbReference type="SAM" id="SignalP"/>
    </source>
</evidence>
<feature type="chain" id="PRO_5031128430" evidence="1">
    <location>
        <begin position="27"/>
        <end position="370"/>
    </location>
</feature>
<dbReference type="AlphaFoldDB" id="A0A7S1UXN0"/>
<keyword evidence="1" id="KW-0732">Signal</keyword>
<dbReference type="PANTHER" id="PTHR31389:SF4">
    <property type="entry name" value="LD39211P"/>
    <property type="match status" value="1"/>
</dbReference>
<accession>A0A7S1UXN0</accession>
<evidence type="ECO:0000313" key="2">
    <source>
        <dbReference type="EMBL" id="CAD9281477.1"/>
    </source>
</evidence>
<protein>
    <submittedName>
        <fullName evidence="2">Uncharacterized protein</fullName>
    </submittedName>
</protein>
<proteinExistence type="predicted"/>
<reference evidence="2" key="1">
    <citation type="submission" date="2021-01" db="EMBL/GenBank/DDBJ databases">
        <authorList>
            <person name="Corre E."/>
            <person name="Pelletier E."/>
            <person name="Niang G."/>
            <person name="Scheremetjew M."/>
            <person name="Finn R."/>
            <person name="Kale V."/>
            <person name="Holt S."/>
            <person name="Cochrane G."/>
            <person name="Meng A."/>
            <person name="Brown T."/>
            <person name="Cohen L."/>
        </authorList>
    </citation>
    <scope>NUCLEOTIDE SEQUENCE</scope>
    <source>
        <strain evidence="2">CCMP 410</strain>
    </source>
</reference>
<gene>
    <name evidence="2" type="ORF">GOCE00092_LOCUS10387</name>
</gene>
<organism evidence="2">
    <name type="scientific">Grammatophora oceanica</name>
    <dbReference type="NCBI Taxonomy" id="210454"/>
    <lineage>
        <taxon>Eukaryota</taxon>
        <taxon>Sar</taxon>
        <taxon>Stramenopiles</taxon>
        <taxon>Ochrophyta</taxon>
        <taxon>Bacillariophyta</taxon>
        <taxon>Fragilariophyceae</taxon>
        <taxon>Fragilariophycidae</taxon>
        <taxon>Rhabdonematales</taxon>
        <taxon>Grammatophoraceae</taxon>
        <taxon>Grammatophora</taxon>
    </lineage>
</organism>
<dbReference type="EMBL" id="HBGK01020396">
    <property type="protein sequence ID" value="CAD9281477.1"/>
    <property type="molecule type" value="Transcribed_RNA"/>
</dbReference>
<dbReference type="PANTHER" id="PTHR31389">
    <property type="entry name" value="LD39211P"/>
    <property type="match status" value="1"/>
</dbReference>
<name>A0A7S1UXN0_9STRA</name>
<sequence>MISIRTATTLIVIVSLANLLWMKITGEKRTVPNNASDDQLLTPVLETSHSFIQPVSNLEYLGASNHVTLGRSKGFHLDEHGQNATVGLVTAFSSNHLIESINLFKNLVDKNFTGPIVVYLMRRNDEESSPTDQEMDIVHKLLQVDALNMIVYEHVEPEEYLTYCFKTRVVQRFLSLYQEKLSSFVWADTSGKIRNGNNLEENANRLLQQQVHLSATLRGAVLLKNTHPLTFQYLGVDRFKYNRTDEYSASHFWVNLEERLGLDQVIKPWIDCGVNHCTECMAPPGSKKWPEKHELKPEDYPYEKHRQDQSVLSIFIADFVANSSKSHFKRGFGMECSRNKGDSKQLEYQLEYLDTMLQAQSESEATKIEN</sequence>